<dbReference type="Pfam" id="PF01136">
    <property type="entry name" value="Peptidase_U32"/>
    <property type="match status" value="1"/>
</dbReference>
<dbReference type="GO" id="GO:0006508">
    <property type="term" value="P:proteolysis"/>
    <property type="evidence" value="ECO:0007669"/>
    <property type="project" value="UniProtKB-KW"/>
</dbReference>
<protein>
    <recommendedName>
        <fullName evidence="1">Ubiquinone biosynthesis protein UbiV</fullName>
    </recommendedName>
</protein>
<dbReference type="PANTHER" id="PTHR30217:SF11">
    <property type="entry name" value="UBIQUINONE BIOSYNTHESIS PROTEIN UBIV"/>
    <property type="match status" value="1"/>
</dbReference>
<dbReference type="UniPathway" id="UPA00232"/>
<comment type="subunit">
    <text evidence="1">Forms a heterodimer with UbiU.</text>
</comment>
<comment type="similarity">
    <text evidence="1">Belongs to the peptidase U32 family. UbiV subfamily.</text>
</comment>
<dbReference type="GO" id="GO:0051539">
    <property type="term" value="F:4 iron, 4 sulfur cluster binding"/>
    <property type="evidence" value="ECO:0007669"/>
    <property type="project" value="UniProtKB-UniRule"/>
</dbReference>
<comment type="caution">
    <text evidence="2">The sequence shown here is derived from an EMBL/GenBank/DDBJ whole genome shotgun (WGS) entry which is preliminary data.</text>
</comment>
<comment type="pathway">
    <text evidence="1">Cofactor biosynthesis; ubiquinone biosynthesis.</text>
</comment>
<dbReference type="RefSeq" id="WP_123140683.1">
    <property type="nucleotide sequence ID" value="NZ_NRRH01000008.1"/>
</dbReference>
<feature type="binding site" evidence="1">
    <location>
        <position position="200"/>
    </location>
    <ligand>
        <name>[4Fe-4S] cluster</name>
        <dbReference type="ChEBI" id="CHEBI:49883"/>
    </ligand>
</feature>
<keyword evidence="1" id="KW-0831">Ubiquinone biosynthesis</keyword>
<reference evidence="2 3" key="1">
    <citation type="submission" date="2019-03" db="EMBL/GenBank/DDBJ databases">
        <title>Genomic Encyclopedia of Type Strains, Phase IV (KMG-IV): sequencing the most valuable type-strain genomes for metagenomic binning, comparative biology and taxonomic classification.</title>
        <authorList>
            <person name="Goeker M."/>
        </authorList>
    </citation>
    <scope>NUCLEOTIDE SEQUENCE [LARGE SCALE GENOMIC DNA]</scope>
    <source>
        <strain evidence="2 3">DSM 203</strain>
    </source>
</reference>
<dbReference type="AlphaFoldDB" id="A0A4R4A6U7"/>
<keyword evidence="2" id="KW-0378">Hydrolase</keyword>
<gene>
    <name evidence="1" type="primary">ubiV</name>
    <name evidence="2" type="ORF">EDC29_11231</name>
</gene>
<evidence type="ECO:0000313" key="3">
    <source>
        <dbReference type="Proteomes" id="UP000295247"/>
    </source>
</evidence>
<evidence type="ECO:0000256" key="1">
    <source>
        <dbReference type="HAMAP-Rule" id="MF_02233"/>
    </source>
</evidence>
<comment type="function">
    <text evidence="1">Required for O(2)-independent ubiquinone (coenzyme Q) biosynthesis. Together with UbiU, is essential for the C6-hydroxylation reaction in the oxygen-independent ubiquinone biosynthesis pathway.</text>
</comment>
<dbReference type="Proteomes" id="UP000295247">
    <property type="component" value="Unassembled WGS sequence"/>
</dbReference>
<dbReference type="InterPro" id="IPR051454">
    <property type="entry name" value="RNA/ubiquinone_mod_enzymes"/>
</dbReference>
<comment type="cofactor">
    <cofactor evidence="1">
        <name>[4Fe-4S] cluster</name>
        <dbReference type="ChEBI" id="CHEBI:49883"/>
    </cofactor>
</comment>
<dbReference type="GO" id="GO:0006744">
    <property type="term" value="P:ubiquinone biosynthetic process"/>
    <property type="evidence" value="ECO:0007669"/>
    <property type="project" value="UniProtKB-UniRule"/>
</dbReference>
<feature type="binding site" evidence="1">
    <location>
        <position position="49"/>
    </location>
    <ligand>
        <name>[4Fe-4S] cluster</name>
        <dbReference type="ChEBI" id="CHEBI:49883"/>
    </ligand>
</feature>
<evidence type="ECO:0000313" key="2">
    <source>
        <dbReference type="EMBL" id="TCW34179.1"/>
    </source>
</evidence>
<sequence>MQPQHTPNQRPRLSLGPLLYHWPREQVMDFYAEMLETPVATIYLGETICSKRRLLRPEDYWELAERVAAAGKEPVISTLALIESDGELKTLERLCSDRRFLVEANDLGALEYLDGHPFVAGHSINLYNDRTLAFLARHGLKRWVLPVELGRDTARALIATRPEGVECELFAFGRLPLAYSARCFTAYNRDLAKDDCQFCCIDYPDGLTIDTQEGDHFLTLNGIQTQSASTHTLLGALDEVTALGVELLRISPQSRHTSDIIAVFDACLRGDMSHGEGLAKLREYAPSGLCDGYWTGAAGYAGGTGVAVPGPA</sequence>
<feature type="binding site" evidence="1">
    <location>
        <position position="183"/>
    </location>
    <ligand>
        <name>[4Fe-4S] cluster</name>
        <dbReference type="ChEBI" id="CHEBI:49883"/>
    </ligand>
</feature>
<dbReference type="NCBIfam" id="NF011991">
    <property type="entry name" value="PRK15447.1"/>
    <property type="match status" value="1"/>
</dbReference>
<keyword evidence="1" id="KW-0004">4Fe-4S</keyword>
<dbReference type="EMBL" id="SMDC01000012">
    <property type="protein sequence ID" value="TCW34179.1"/>
    <property type="molecule type" value="Genomic_DNA"/>
</dbReference>
<dbReference type="InterPro" id="IPR001539">
    <property type="entry name" value="Peptidase_U32"/>
</dbReference>
<keyword evidence="1" id="KW-0411">Iron-sulfur</keyword>
<keyword evidence="1" id="KW-0479">Metal-binding</keyword>
<feature type="binding site" evidence="1">
    <location>
        <position position="196"/>
    </location>
    <ligand>
        <name>[4Fe-4S] cluster</name>
        <dbReference type="ChEBI" id="CHEBI:49883"/>
    </ligand>
</feature>
<accession>A0A4R4A6U7</accession>
<dbReference type="GO" id="GO:0046872">
    <property type="term" value="F:metal ion binding"/>
    <property type="evidence" value="ECO:0007669"/>
    <property type="project" value="UniProtKB-KW"/>
</dbReference>
<dbReference type="InterPro" id="IPR043693">
    <property type="entry name" value="UbiV"/>
</dbReference>
<name>A0A4R4A6U7_MARGR</name>
<keyword evidence="1" id="KW-0408">Iron</keyword>
<keyword evidence="2" id="KW-0645">Protease</keyword>
<proteinExistence type="inferred from homology"/>
<dbReference type="PANTHER" id="PTHR30217">
    <property type="entry name" value="PEPTIDASE U32 FAMILY"/>
    <property type="match status" value="1"/>
</dbReference>
<dbReference type="GO" id="GO:0008233">
    <property type="term" value="F:peptidase activity"/>
    <property type="evidence" value="ECO:0007669"/>
    <property type="project" value="UniProtKB-KW"/>
</dbReference>
<organism evidence="2 3">
    <name type="scientific">Marichromatium gracile</name>
    <name type="common">Chromatium gracile</name>
    <dbReference type="NCBI Taxonomy" id="1048"/>
    <lineage>
        <taxon>Bacteria</taxon>
        <taxon>Pseudomonadati</taxon>
        <taxon>Pseudomonadota</taxon>
        <taxon>Gammaproteobacteria</taxon>
        <taxon>Chromatiales</taxon>
        <taxon>Chromatiaceae</taxon>
        <taxon>Marichromatium</taxon>
    </lineage>
</organism>
<dbReference type="HAMAP" id="MF_02233">
    <property type="entry name" value="UbiV"/>
    <property type="match status" value="1"/>
</dbReference>